<sequence length="666" mass="73266">MPSRTRKVSENDSLESSSLLGFPHSRVSPTVYMQDGNTSGETPITQPSVKRQRRSGLDSRLDRMLQRVNTTYSARSPASQVRKRALSASSSSSMSYEPPKTPVDVYHAAVEQNSLGEGFSVIKLNGSSSSRGACSDRPHDTDLNKRYPERLSKPLPTWLSETFSTLEHHHPLRLLVQPPEIHRQPVKNPSEITFCNPETKEATNSKASGDDDDVFAFMPPATALGTTETHTNDSSLLHDLAYESVVPFTYQNTHDPSPLIHETVPFDDSLTVFSSSTPEPTQLCGETGSIIIQRNPTDLRNEPDYVNRGLPTLVSQNNLSLINETHVGDIPFNPFSTPGPASALNFEPSVSNTLYANALDANAHDFPPSINAHVLDAFDFVMSPTPTQQVPSMNYHDSIIPLNDTDSINVTEIPLSAERLFRTPGPTFCAPPPVYFSSPNEDPADSDPAELAFDDLDFHWSPFPRNDSGRSRENNDERPVDASRCGQVNALCTPTKRLENSVDFAVDVRHDGDAVMLESTPSRPSEPNPRVDFSVAMKNADKISSNDDAGDAGSTYGPAFAPTPDIYISPIRSQPKNHQSQRKSKADGKKEAHKVEKGKETIGTKRRSETSATIWEKNFAKSYTAVENPNEVTVDELVDDDDFDILRALPASQFSNDSIKSWGPED</sequence>
<proteinExistence type="predicted"/>
<reference evidence="2 3" key="1">
    <citation type="submission" date="2018-06" db="EMBL/GenBank/DDBJ databases">
        <title>A transcriptomic atlas of mushroom development highlights an independent origin of complex multicellularity.</title>
        <authorList>
            <consortium name="DOE Joint Genome Institute"/>
            <person name="Krizsan K."/>
            <person name="Almasi E."/>
            <person name="Merenyi Z."/>
            <person name="Sahu N."/>
            <person name="Viragh M."/>
            <person name="Koszo T."/>
            <person name="Mondo S."/>
            <person name="Kiss B."/>
            <person name="Balint B."/>
            <person name="Kues U."/>
            <person name="Barry K."/>
            <person name="Hegedus J.C."/>
            <person name="Henrissat B."/>
            <person name="Johnson J."/>
            <person name="Lipzen A."/>
            <person name="Ohm R."/>
            <person name="Nagy I."/>
            <person name="Pangilinan J."/>
            <person name="Yan J."/>
            <person name="Xiong Y."/>
            <person name="Grigoriev I.V."/>
            <person name="Hibbett D.S."/>
            <person name="Nagy L.G."/>
        </authorList>
    </citation>
    <scope>NUCLEOTIDE SEQUENCE [LARGE SCALE GENOMIC DNA]</scope>
    <source>
        <strain evidence="2 3">SZMC22713</strain>
    </source>
</reference>
<evidence type="ECO:0000313" key="3">
    <source>
        <dbReference type="Proteomes" id="UP000294933"/>
    </source>
</evidence>
<feature type="compositionally biased region" description="Basic and acidic residues" evidence="1">
    <location>
        <begin position="584"/>
        <end position="609"/>
    </location>
</feature>
<feature type="compositionally biased region" description="Basic and acidic residues" evidence="1">
    <location>
        <begin position="467"/>
        <end position="481"/>
    </location>
</feature>
<accession>A0A4Y7QG85</accession>
<feature type="region of interest" description="Disordered" evidence="1">
    <location>
        <begin position="1"/>
        <end position="101"/>
    </location>
</feature>
<organism evidence="2 3">
    <name type="scientific">Rickenella mellea</name>
    <dbReference type="NCBI Taxonomy" id="50990"/>
    <lineage>
        <taxon>Eukaryota</taxon>
        <taxon>Fungi</taxon>
        <taxon>Dikarya</taxon>
        <taxon>Basidiomycota</taxon>
        <taxon>Agaricomycotina</taxon>
        <taxon>Agaricomycetes</taxon>
        <taxon>Hymenochaetales</taxon>
        <taxon>Rickenellaceae</taxon>
        <taxon>Rickenella</taxon>
    </lineage>
</organism>
<feature type="compositionally biased region" description="Polar residues" evidence="1">
    <location>
        <begin position="35"/>
        <end position="49"/>
    </location>
</feature>
<gene>
    <name evidence="2" type="ORF">BD410DRAFT_784161</name>
</gene>
<dbReference type="EMBL" id="ML170162">
    <property type="protein sequence ID" value="TDL26122.1"/>
    <property type="molecule type" value="Genomic_DNA"/>
</dbReference>
<evidence type="ECO:0000256" key="1">
    <source>
        <dbReference type="SAM" id="MobiDB-lite"/>
    </source>
</evidence>
<feature type="region of interest" description="Disordered" evidence="1">
    <location>
        <begin position="543"/>
        <end position="610"/>
    </location>
</feature>
<evidence type="ECO:0000313" key="2">
    <source>
        <dbReference type="EMBL" id="TDL26122.1"/>
    </source>
</evidence>
<feature type="compositionally biased region" description="Basic and acidic residues" evidence="1">
    <location>
        <begin position="55"/>
        <end position="65"/>
    </location>
</feature>
<protein>
    <submittedName>
        <fullName evidence="2">Uncharacterized protein</fullName>
    </submittedName>
</protein>
<dbReference type="OrthoDB" id="3033167at2759"/>
<dbReference type="Proteomes" id="UP000294933">
    <property type="component" value="Unassembled WGS sequence"/>
</dbReference>
<dbReference type="VEuPathDB" id="FungiDB:BD410DRAFT_784161"/>
<feature type="compositionally biased region" description="Polar residues" evidence="1">
    <location>
        <begin position="67"/>
        <end position="79"/>
    </location>
</feature>
<keyword evidence="3" id="KW-1185">Reference proteome</keyword>
<feature type="compositionally biased region" description="Basic and acidic residues" evidence="1">
    <location>
        <begin position="134"/>
        <end position="148"/>
    </location>
</feature>
<feature type="region of interest" description="Disordered" evidence="1">
    <location>
        <begin position="127"/>
        <end position="148"/>
    </location>
</feature>
<dbReference type="AlphaFoldDB" id="A0A4Y7QG85"/>
<name>A0A4Y7QG85_9AGAM</name>
<feature type="region of interest" description="Disordered" evidence="1">
    <location>
        <begin position="462"/>
        <end position="482"/>
    </location>
</feature>